<dbReference type="KEGG" id="bcou:IC761_30840"/>
<evidence type="ECO:0000313" key="5">
    <source>
        <dbReference type="EMBL" id="QPF90822.1"/>
    </source>
</evidence>
<gene>
    <name evidence="5" type="ORF">IC761_30840</name>
</gene>
<keyword evidence="6" id="KW-1185">Reference proteome</keyword>
<accession>A0A7S9D463</accession>
<comment type="similarity">
    <text evidence="1">Belongs to the transferase hexapeptide repeat family.</text>
</comment>
<keyword evidence="3" id="KW-0677">Repeat</keyword>
<protein>
    <submittedName>
        <fullName evidence="5">Acetyltransferase</fullName>
    </submittedName>
</protein>
<dbReference type="PANTHER" id="PTHR43300:SF11">
    <property type="entry name" value="ACETYLTRANSFERASE RV3034C-RELATED"/>
    <property type="match status" value="1"/>
</dbReference>
<dbReference type="PROSITE" id="PS00101">
    <property type="entry name" value="HEXAPEP_TRANSFERASES"/>
    <property type="match status" value="1"/>
</dbReference>
<dbReference type="Pfam" id="PF00132">
    <property type="entry name" value="Hexapep"/>
    <property type="match status" value="1"/>
</dbReference>
<keyword evidence="4" id="KW-0012">Acyltransferase</keyword>
<organism evidence="5 6">
    <name type="scientific">Bradyrhizobium commune</name>
    <dbReference type="NCBI Taxonomy" id="83627"/>
    <lineage>
        <taxon>Bacteria</taxon>
        <taxon>Pseudomonadati</taxon>
        <taxon>Pseudomonadota</taxon>
        <taxon>Alphaproteobacteria</taxon>
        <taxon>Hyphomicrobiales</taxon>
        <taxon>Nitrobacteraceae</taxon>
        <taxon>Bradyrhizobium</taxon>
    </lineage>
</organism>
<dbReference type="PANTHER" id="PTHR43300">
    <property type="entry name" value="ACETYLTRANSFERASE"/>
    <property type="match status" value="1"/>
</dbReference>
<name>A0A7S9D463_9BRAD</name>
<dbReference type="NCBIfam" id="TIGR03308">
    <property type="entry name" value="phn_thr-fam"/>
    <property type="match status" value="1"/>
</dbReference>
<dbReference type="AlphaFoldDB" id="A0A7S9D463"/>
<dbReference type="Gene3D" id="2.160.10.10">
    <property type="entry name" value="Hexapeptide repeat proteins"/>
    <property type="match status" value="1"/>
</dbReference>
<dbReference type="EMBL" id="CP061379">
    <property type="protein sequence ID" value="QPF90822.1"/>
    <property type="molecule type" value="Genomic_DNA"/>
</dbReference>
<dbReference type="InterPro" id="IPR017694">
    <property type="entry name" value="Phosphonate_tfrase_rpt"/>
</dbReference>
<dbReference type="InterPro" id="IPR050179">
    <property type="entry name" value="Trans_hexapeptide_repeat"/>
</dbReference>
<evidence type="ECO:0000256" key="4">
    <source>
        <dbReference type="ARBA" id="ARBA00023315"/>
    </source>
</evidence>
<dbReference type="RefSeq" id="WP_195800405.1">
    <property type="nucleotide sequence ID" value="NZ_CP061379.1"/>
</dbReference>
<evidence type="ECO:0000313" key="6">
    <source>
        <dbReference type="Proteomes" id="UP000594621"/>
    </source>
</evidence>
<evidence type="ECO:0000256" key="1">
    <source>
        <dbReference type="ARBA" id="ARBA00007274"/>
    </source>
</evidence>
<dbReference type="GO" id="GO:0016746">
    <property type="term" value="F:acyltransferase activity"/>
    <property type="evidence" value="ECO:0007669"/>
    <property type="project" value="UniProtKB-KW"/>
</dbReference>
<sequence>MNEAPRSPPKITETVIEPTVKLRESTIGKCCEILENSIVEYSTLGDYSYLGQGCIVGNAEIGRFCAVAAQVRIGAPNHPIGRPSLHRFTYCPEYYSETAQRDHTFFAERRDHQVVIGNDVWIGHAVIVLPGVTVGDGAVLAAGAVVTRDVQPYTIVGGVPARQIRERFSRETAAKLAQVAWWNWPFEIIMARLGDFQSTDVEAFCARWAESS</sequence>
<proteinExistence type="inferred from homology"/>
<evidence type="ECO:0000256" key="3">
    <source>
        <dbReference type="ARBA" id="ARBA00022737"/>
    </source>
</evidence>
<dbReference type="InterPro" id="IPR018357">
    <property type="entry name" value="Hexapep_transf_CS"/>
</dbReference>
<dbReference type="SUPFAM" id="SSF51161">
    <property type="entry name" value="Trimeric LpxA-like enzymes"/>
    <property type="match status" value="1"/>
</dbReference>
<evidence type="ECO:0000256" key="2">
    <source>
        <dbReference type="ARBA" id="ARBA00022679"/>
    </source>
</evidence>
<dbReference type="InterPro" id="IPR011004">
    <property type="entry name" value="Trimer_LpxA-like_sf"/>
</dbReference>
<dbReference type="Proteomes" id="UP000594621">
    <property type="component" value="Chromosome"/>
</dbReference>
<dbReference type="InterPro" id="IPR001451">
    <property type="entry name" value="Hexapep"/>
</dbReference>
<reference evidence="5 6" key="1">
    <citation type="submission" date="2020-09" db="EMBL/GenBank/DDBJ databases">
        <title>Complete genomes of bradyrhizobia occurring on native shrubby legumes in Australia.</title>
        <authorList>
            <person name="Lafay B."/>
        </authorList>
    </citation>
    <scope>NUCLEOTIDE SEQUENCE [LARGE SCALE GENOMIC DNA]</scope>
    <source>
        <strain evidence="5 6">BDV5040</strain>
    </source>
</reference>
<dbReference type="CDD" id="cd03349">
    <property type="entry name" value="LbH_XAT"/>
    <property type="match status" value="1"/>
</dbReference>
<keyword evidence="2 5" id="KW-0808">Transferase</keyword>